<reference evidence="2 3" key="1">
    <citation type="submission" date="2021-01" db="EMBL/GenBank/DDBJ databases">
        <title>Tumebacillus sp. strain ITR2 16S ribosomal RNA gene Genome sequencing and assembly.</title>
        <authorList>
            <person name="Kang M."/>
        </authorList>
    </citation>
    <scope>NUCLEOTIDE SEQUENCE [LARGE SCALE GENOMIC DNA]</scope>
    <source>
        <strain evidence="2 3">ITR2</strain>
    </source>
</reference>
<comment type="caution">
    <text evidence="2">The sequence shown here is derived from an EMBL/GenBank/DDBJ whole genome shotgun (WGS) entry which is preliminary data.</text>
</comment>
<accession>A0ABS1JCD3</accession>
<dbReference type="EMBL" id="JAEQNB010000004">
    <property type="protein sequence ID" value="MBL0387927.1"/>
    <property type="molecule type" value="Genomic_DNA"/>
</dbReference>
<proteinExistence type="predicted"/>
<evidence type="ECO:0000259" key="1">
    <source>
        <dbReference type="Pfam" id="PF24032"/>
    </source>
</evidence>
<dbReference type="Pfam" id="PF24032">
    <property type="entry name" value="YQBQ"/>
    <property type="match status" value="1"/>
</dbReference>
<dbReference type="Proteomes" id="UP000602284">
    <property type="component" value="Unassembled WGS sequence"/>
</dbReference>
<sequence>MRAPRAWVEVDGKPIRWPDIIDLHVSLTLYMAADTFELTLRNDQLLSDWLRKNQEVRIWLGYSTDPNRVIKAELTHLFTGKIDAVEPDFSDQMTVRIAGRDYSSLLLDTQFSAAYAERTGSQLAEMLFKKHGLEARVTATSDIIERDAYDRKKEWELLQAAADLEDYVCYVDKDKVGYFGPRDLADDEVVANYYYRQGMRSNVGSIKFMDSALDLYNKVTVRHYVKKKLIEASAKDDKLVAELGQEKERIVYSSKAKTQAKAQEIANNLLPELSRYVITGKIGRAVGNPEIGCEKKVALHGCGRFDGNYYVERVDHHLSKAGYTNDLDVTSLRPDEAQQYRDDLYTETSWGAAM</sequence>
<protein>
    <recommendedName>
        <fullName evidence="1">YqbQ/XkdQ domain-containing protein</fullName>
    </recommendedName>
</protein>
<organism evidence="2 3">
    <name type="scientific">Tumebacillus amylolyticus</name>
    <dbReference type="NCBI Taxonomy" id="2801339"/>
    <lineage>
        <taxon>Bacteria</taxon>
        <taxon>Bacillati</taxon>
        <taxon>Bacillota</taxon>
        <taxon>Bacilli</taxon>
        <taxon>Bacillales</taxon>
        <taxon>Alicyclobacillaceae</taxon>
        <taxon>Tumebacillus</taxon>
    </lineage>
</organism>
<name>A0ABS1JCD3_9BACL</name>
<feature type="domain" description="YqbQ/XkdQ" evidence="1">
    <location>
        <begin position="75"/>
        <end position="329"/>
    </location>
</feature>
<evidence type="ECO:0000313" key="2">
    <source>
        <dbReference type="EMBL" id="MBL0387927.1"/>
    </source>
</evidence>
<dbReference type="SUPFAM" id="SSF69279">
    <property type="entry name" value="Phage tail proteins"/>
    <property type="match status" value="1"/>
</dbReference>
<keyword evidence="3" id="KW-1185">Reference proteome</keyword>
<dbReference type="InterPro" id="IPR056937">
    <property type="entry name" value="YqbQ/XkdQ"/>
</dbReference>
<gene>
    <name evidence="2" type="ORF">JJB07_14900</name>
</gene>
<dbReference type="RefSeq" id="WP_201636392.1">
    <property type="nucleotide sequence ID" value="NZ_JAEQNB010000004.1"/>
</dbReference>
<evidence type="ECO:0000313" key="3">
    <source>
        <dbReference type="Proteomes" id="UP000602284"/>
    </source>
</evidence>